<name>A0A2N8ZMT6_9VIBR</name>
<evidence type="ECO:0000256" key="1">
    <source>
        <dbReference type="SAM" id="MobiDB-lite"/>
    </source>
</evidence>
<protein>
    <submittedName>
        <fullName evidence="2">Uncharacterized protein</fullName>
    </submittedName>
</protein>
<accession>A0A2N8ZMT6</accession>
<sequence length="33" mass="3842">MGRDPQLADKLLYRAKQDGRNQLKHQAYLDNGQ</sequence>
<dbReference type="Proteomes" id="UP000235828">
    <property type="component" value="Chromosome B"/>
</dbReference>
<dbReference type="EMBL" id="LT960612">
    <property type="protein sequence ID" value="SON53179.1"/>
    <property type="molecule type" value="Genomic_DNA"/>
</dbReference>
<feature type="region of interest" description="Disordered" evidence="1">
    <location>
        <begin position="14"/>
        <end position="33"/>
    </location>
</feature>
<evidence type="ECO:0000313" key="3">
    <source>
        <dbReference type="Proteomes" id="UP000235828"/>
    </source>
</evidence>
<reference evidence="2 3" key="1">
    <citation type="submission" date="2017-10" db="EMBL/GenBank/DDBJ databases">
        <authorList>
            <person name="Banno H."/>
            <person name="Chua N.-H."/>
        </authorList>
    </citation>
    <scope>NUCLEOTIDE SEQUENCE [LARGE SCALE GENOMIC DNA]</scope>
    <source>
        <strain evidence="2">Vibrio tapetis CECT4600</strain>
    </source>
</reference>
<dbReference type="KEGG" id="vta:B1568"/>
<gene>
    <name evidence="2" type="ORF">VTAP4600_B1568</name>
</gene>
<proteinExistence type="predicted"/>
<evidence type="ECO:0000313" key="2">
    <source>
        <dbReference type="EMBL" id="SON53179.1"/>
    </source>
</evidence>
<dbReference type="AlphaFoldDB" id="A0A2N8ZMT6"/>
<organism evidence="2 3">
    <name type="scientific">Vibrio tapetis subsp. tapetis</name>
    <dbReference type="NCBI Taxonomy" id="1671868"/>
    <lineage>
        <taxon>Bacteria</taxon>
        <taxon>Pseudomonadati</taxon>
        <taxon>Pseudomonadota</taxon>
        <taxon>Gammaproteobacteria</taxon>
        <taxon>Vibrionales</taxon>
        <taxon>Vibrionaceae</taxon>
        <taxon>Vibrio</taxon>
    </lineage>
</organism>
<keyword evidence="3" id="KW-1185">Reference proteome</keyword>